<evidence type="ECO:0000313" key="4">
    <source>
        <dbReference type="Proteomes" id="UP000829720"/>
    </source>
</evidence>
<reference evidence="3" key="1">
    <citation type="submission" date="2021-01" db="EMBL/GenBank/DDBJ databases">
        <authorList>
            <person name="Zahm M."/>
            <person name="Roques C."/>
            <person name="Cabau C."/>
            <person name="Klopp C."/>
            <person name="Donnadieu C."/>
            <person name="Jouanno E."/>
            <person name="Lampietro C."/>
            <person name="Louis A."/>
            <person name="Herpin A."/>
            <person name="Echchiki A."/>
            <person name="Berthelot C."/>
            <person name="Parey E."/>
            <person name="Roest-Crollius H."/>
            <person name="Braasch I."/>
            <person name="Postlethwait J."/>
            <person name="Bobe J."/>
            <person name="Montfort J."/>
            <person name="Bouchez O."/>
            <person name="Begum T."/>
            <person name="Mejri S."/>
            <person name="Adams A."/>
            <person name="Chen W.-J."/>
            <person name="Guiguen Y."/>
        </authorList>
    </citation>
    <scope>NUCLEOTIDE SEQUENCE</scope>
    <source>
        <tissue evidence="3">Blood</tissue>
    </source>
</reference>
<keyword evidence="2" id="KW-0732">Signal</keyword>
<keyword evidence="4" id="KW-1185">Reference proteome</keyword>
<feature type="transmembrane region" description="Helical" evidence="1">
    <location>
        <begin position="44"/>
        <end position="67"/>
    </location>
</feature>
<sequence length="70" mass="7404">MNKFLVCAVLILVVVHCVMSKEDSEVTSPTLQSPSKSNQIIQASAPSVAPGSVLVLLVITLVPALIYKLV</sequence>
<feature type="signal peptide" evidence="2">
    <location>
        <begin position="1"/>
        <end position="20"/>
    </location>
</feature>
<evidence type="ECO:0000256" key="2">
    <source>
        <dbReference type="SAM" id="SignalP"/>
    </source>
</evidence>
<protein>
    <submittedName>
        <fullName evidence="3">Uncharacterized protein</fullName>
    </submittedName>
</protein>
<feature type="chain" id="PRO_5035758577" evidence="2">
    <location>
        <begin position="21"/>
        <end position="70"/>
    </location>
</feature>
<gene>
    <name evidence="3" type="ORF">AGOR_G00121000</name>
</gene>
<organism evidence="3 4">
    <name type="scientific">Albula goreensis</name>
    <dbReference type="NCBI Taxonomy" id="1534307"/>
    <lineage>
        <taxon>Eukaryota</taxon>
        <taxon>Metazoa</taxon>
        <taxon>Chordata</taxon>
        <taxon>Craniata</taxon>
        <taxon>Vertebrata</taxon>
        <taxon>Euteleostomi</taxon>
        <taxon>Actinopterygii</taxon>
        <taxon>Neopterygii</taxon>
        <taxon>Teleostei</taxon>
        <taxon>Albuliformes</taxon>
        <taxon>Albulidae</taxon>
        <taxon>Albula</taxon>
    </lineage>
</organism>
<keyword evidence="1" id="KW-0472">Membrane</keyword>
<comment type="caution">
    <text evidence="3">The sequence shown here is derived from an EMBL/GenBank/DDBJ whole genome shotgun (WGS) entry which is preliminary data.</text>
</comment>
<evidence type="ECO:0000256" key="1">
    <source>
        <dbReference type="SAM" id="Phobius"/>
    </source>
</evidence>
<evidence type="ECO:0000313" key="3">
    <source>
        <dbReference type="EMBL" id="KAI1894946.1"/>
    </source>
</evidence>
<dbReference type="EMBL" id="JAERUA010000010">
    <property type="protein sequence ID" value="KAI1894946.1"/>
    <property type="molecule type" value="Genomic_DNA"/>
</dbReference>
<proteinExistence type="predicted"/>
<dbReference type="AlphaFoldDB" id="A0A8T3DFG3"/>
<keyword evidence="1" id="KW-0812">Transmembrane</keyword>
<keyword evidence="1" id="KW-1133">Transmembrane helix</keyword>
<name>A0A8T3DFG3_9TELE</name>
<dbReference type="Proteomes" id="UP000829720">
    <property type="component" value="Unassembled WGS sequence"/>
</dbReference>
<accession>A0A8T3DFG3</accession>